<dbReference type="PANTHER" id="PTHR21477">
    <property type="entry name" value="ZGC:172139"/>
    <property type="match status" value="1"/>
</dbReference>
<dbReference type="Proteomes" id="UP000515163">
    <property type="component" value="Unplaced"/>
</dbReference>
<dbReference type="GeneID" id="116295995"/>
<dbReference type="OrthoDB" id="1906921at2759"/>
<gene>
    <name evidence="3 4 5" type="primary">LOC116295995</name>
</gene>
<sequence>MDSPFKMAANKKQEAQVGRNFSTILENICRERRRKNIDKVSDGGFVVLAIESFWTRLFSQYFINNNDESRDDLLFYVKGNTGSKSESSSRTAEARIAVFRKDAKNLPSLGDPDINWEETVCLNLVLHQFEYILTCAVCTKPLEKELRILRRISQKVYASPNRRRMDSKGEGTEISYPNMFFIIDNFEEVFKDFSIKDNEMVCVELVAHDKTDSIQGVIFLGSIRFEALKKVYEGRASVATKMAQKVSMGWWKGQSTVEFIKMKGPGGKGHAEMAICRPKDGAFQDSSLCPDCGGRDRDTLTSAPGDYLCECEGGHESIAESSSSSSQGTSKRKKGSSPSPTPTSAQWMKFRRKSVGSSSLCAYLTYVTLPWHKIMTDILEVRQQPILS</sequence>
<name>A0A6P8I4I3_ACTTE</name>
<feature type="compositionally biased region" description="Low complexity" evidence="1">
    <location>
        <begin position="319"/>
        <end position="329"/>
    </location>
</feature>
<evidence type="ECO:0000256" key="1">
    <source>
        <dbReference type="SAM" id="MobiDB-lite"/>
    </source>
</evidence>
<evidence type="ECO:0000313" key="4">
    <source>
        <dbReference type="RefSeq" id="XP_031559818.1"/>
    </source>
</evidence>
<protein>
    <submittedName>
        <fullName evidence="3 4">Uncharacterized protein KIAA0930 homolog</fullName>
    </submittedName>
</protein>
<reference evidence="3 4" key="1">
    <citation type="submission" date="2025-04" db="UniProtKB">
        <authorList>
            <consortium name="RefSeq"/>
        </authorList>
    </citation>
    <scope>IDENTIFICATION</scope>
    <source>
        <tissue evidence="3 4">Tentacle</tissue>
    </source>
</reference>
<dbReference type="InterPro" id="IPR019141">
    <property type="entry name" value="DUF2045"/>
</dbReference>
<dbReference type="RefSeq" id="XP_031559819.1">
    <property type="nucleotide sequence ID" value="XM_031703959.1"/>
</dbReference>
<evidence type="ECO:0000313" key="2">
    <source>
        <dbReference type="Proteomes" id="UP000515163"/>
    </source>
</evidence>
<dbReference type="RefSeq" id="XP_031559817.1">
    <property type="nucleotide sequence ID" value="XM_031703957.1"/>
</dbReference>
<evidence type="ECO:0000313" key="5">
    <source>
        <dbReference type="RefSeq" id="XP_031559819.1"/>
    </source>
</evidence>
<dbReference type="PANTHER" id="PTHR21477:SF13">
    <property type="entry name" value="KIAA0930"/>
    <property type="match status" value="1"/>
</dbReference>
<dbReference type="KEGG" id="aten:116295995"/>
<proteinExistence type="predicted"/>
<evidence type="ECO:0000313" key="3">
    <source>
        <dbReference type="RefSeq" id="XP_031559817.1"/>
    </source>
</evidence>
<organism evidence="2 3">
    <name type="scientific">Actinia tenebrosa</name>
    <name type="common">Australian red waratah sea anemone</name>
    <dbReference type="NCBI Taxonomy" id="6105"/>
    <lineage>
        <taxon>Eukaryota</taxon>
        <taxon>Metazoa</taxon>
        <taxon>Cnidaria</taxon>
        <taxon>Anthozoa</taxon>
        <taxon>Hexacorallia</taxon>
        <taxon>Actiniaria</taxon>
        <taxon>Actiniidae</taxon>
        <taxon>Actinia</taxon>
    </lineage>
</organism>
<dbReference type="Pfam" id="PF09741">
    <property type="entry name" value="DUF2045"/>
    <property type="match status" value="1"/>
</dbReference>
<keyword evidence="2" id="KW-1185">Reference proteome</keyword>
<dbReference type="RefSeq" id="XP_031559818.1">
    <property type="nucleotide sequence ID" value="XM_031703958.1"/>
</dbReference>
<dbReference type="AlphaFoldDB" id="A0A6P8I4I3"/>
<accession>A0A6P8I4I3</accession>
<feature type="region of interest" description="Disordered" evidence="1">
    <location>
        <begin position="317"/>
        <end position="346"/>
    </location>
</feature>